<feature type="domain" description="DUF2062" evidence="2">
    <location>
        <begin position="22"/>
        <end position="162"/>
    </location>
</feature>
<proteinExistence type="predicted"/>
<sequence length="183" mass="20554">MAKKLIKSLFPTYHKVREHESLRFFGAVLNDPNLWHLNRRSVAGAFGVGLFVAFLPIPAQMLTAAALAIIVRVNLPIAVLLVWISNPVTMAPIYYAAYTIGRFLMGEPPRGLSFELNLSWFTGELVVIWKPLLLGSLVMSVTAGLGGYIAIRLLWRLHILRRLDLKRRRLPRLGRRGGSTPRS</sequence>
<dbReference type="AlphaFoldDB" id="A0A1H9AQR4"/>
<keyword evidence="1" id="KW-0472">Membrane</keyword>
<dbReference type="PANTHER" id="PTHR40547">
    <property type="entry name" value="SLL0298 PROTEIN"/>
    <property type="match status" value="1"/>
</dbReference>
<keyword evidence="4" id="KW-1185">Reference proteome</keyword>
<name>A0A1H9AQR4_9GAMM</name>
<keyword evidence="1" id="KW-1133">Transmembrane helix</keyword>
<feature type="transmembrane region" description="Helical" evidence="1">
    <location>
        <begin position="77"/>
        <end position="100"/>
    </location>
</feature>
<gene>
    <name evidence="3" type="ORF">SAMN05421693_10621</name>
</gene>
<protein>
    <recommendedName>
        <fullName evidence="2">DUF2062 domain-containing protein</fullName>
    </recommendedName>
</protein>
<evidence type="ECO:0000256" key="1">
    <source>
        <dbReference type="SAM" id="Phobius"/>
    </source>
</evidence>
<dbReference type="Pfam" id="PF09835">
    <property type="entry name" value="DUF2062"/>
    <property type="match status" value="1"/>
</dbReference>
<dbReference type="InterPro" id="IPR018639">
    <property type="entry name" value="DUF2062"/>
</dbReference>
<feature type="transmembrane region" description="Helical" evidence="1">
    <location>
        <begin position="135"/>
        <end position="155"/>
    </location>
</feature>
<keyword evidence="1" id="KW-0812">Transmembrane</keyword>
<evidence type="ECO:0000259" key="2">
    <source>
        <dbReference type="Pfam" id="PF09835"/>
    </source>
</evidence>
<reference evidence="3 4" key="1">
    <citation type="submission" date="2016-10" db="EMBL/GenBank/DDBJ databases">
        <authorList>
            <person name="de Groot N.N."/>
        </authorList>
    </citation>
    <scope>NUCLEOTIDE SEQUENCE [LARGE SCALE GENOMIC DNA]</scope>
    <source>
        <strain evidence="3 4">B7-7</strain>
    </source>
</reference>
<dbReference type="EMBL" id="FOFO01000006">
    <property type="protein sequence ID" value="SEP78713.1"/>
    <property type="molecule type" value="Genomic_DNA"/>
</dbReference>
<dbReference type="PANTHER" id="PTHR40547:SF1">
    <property type="entry name" value="SLL0298 PROTEIN"/>
    <property type="match status" value="1"/>
</dbReference>
<dbReference type="STRING" id="867345.SAMN05421693_10621"/>
<dbReference type="OrthoDB" id="9786029at2"/>
<dbReference type="RefSeq" id="WP_090204328.1">
    <property type="nucleotide sequence ID" value="NZ_FOFO01000006.1"/>
</dbReference>
<feature type="transmembrane region" description="Helical" evidence="1">
    <location>
        <begin position="42"/>
        <end position="71"/>
    </location>
</feature>
<evidence type="ECO:0000313" key="4">
    <source>
        <dbReference type="Proteomes" id="UP000199496"/>
    </source>
</evidence>
<dbReference type="Proteomes" id="UP000199496">
    <property type="component" value="Unassembled WGS sequence"/>
</dbReference>
<accession>A0A1H9AQR4</accession>
<organism evidence="3 4">
    <name type="scientific">Ectothiorhodospira magna</name>
    <dbReference type="NCBI Taxonomy" id="867345"/>
    <lineage>
        <taxon>Bacteria</taxon>
        <taxon>Pseudomonadati</taxon>
        <taxon>Pseudomonadota</taxon>
        <taxon>Gammaproteobacteria</taxon>
        <taxon>Chromatiales</taxon>
        <taxon>Ectothiorhodospiraceae</taxon>
        <taxon>Ectothiorhodospira</taxon>
    </lineage>
</organism>
<evidence type="ECO:0000313" key="3">
    <source>
        <dbReference type="EMBL" id="SEP78713.1"/>
    </source>
</evidence>